<name>L0IAM0_HALRX</name>
<sequence>MIAAPECDPDLHGHSAIVRESLCHAVVSDLHDVEYRSDLTECGMVLGRGAAQETDLRKSIAERGVEMCPDCWPAHVVSEDHLH</sequence>
<dbReference type="Proteomes" id="UP000010846">
    <property type="component" value="Chromosome"/>
</dbReference>
<dbReference type="AlphaFoldDB" id="L0IAM0"/>
<dbReference type="KEGG" id="hru:Halru_2051"/>
<evidence type="ECO:0000313" key="2">
    <source>
        <dbReference type="Proteomes" id="UP000010846"/>
    </source>
</evidence>
<dbReference type="HOGENOM" id="CLU_2534587_0_0_2"/>
<reference evidence="1" key="1">
    <citation type="submission" date="2011-09" db="EMBL/GenBank/DDBJ databases">
        <title>Complete sequence of Halovivax ruber XH-70.</title>
        <authorList>
            <consortium name="US DOE Joint Genome Institute"/>
            <person name="Lucas S."/>
            <person name="Han J."/>
            <person name="Lapidus A."/>
            <person name="Cheng J.-F."/>
            <person name="Goodwin L."/>
            <person name="Pitluck S."/>
            <person name="Peters L."/>
            <person name="Mikhailova N."/>
            <person name="Davenport K."/>
            <person name="Detter J.C."/>
            <person name="Han C."/>
            <person name="Tapia R."/>
            <person name="Land M."/>
            <person name="Hauser L."/>
            <person name="Kyrpides N."/>
            <person name="Ivanova N."/>
            <person name="Pagani I."/>
            <person name="Sproer C."/>
            <person name="Anderson I."/>
            <person name="Woyke T."/>
        </authorList>
    </citation>
    <scope>NUCLEOTIDE SEQUENCE</scope>
    <source>
        <strain evidence="1">XH-70</strain>
    </source>
</reference>
<evidence type="ECO:0000313" key="1">
    <source>
        <dbReference type="EMBL" id="AGB16645.1"/>
    </source>
</evidence>
<organism evidence="1 2">
    <name type="scientific">Halovivax ruber (strain DSM 18193 / JCM 13892 / XH-70)</name>
    <dbReference type="NCBI Taxonomy" id="797302"/>
    <lineage>
        <taxon>Archaea</taxon>
        <taxon>Methanobacteriati</taxon>
        <taxon>Methanobacteriota</taxon>
        <taxon>Stenosarchaea group</taxon>
        <taxon>Halobacteria</taxon>
        <taxon>Halobacteriales</taxon>
        <taxon>Natrialbaceae</taxon>
        <taxon>Halovivax</taxon>
    </lineage>
</organism>
<gene>
    <name evidence="1" type="ordered locus">Halru_2051</name>
</gene>
<protein>
    <submittedName>
        <fullName evidence="1">Uncharacterized protein</fullName>
    </submittedName>
</protein>
<keyword evidence="2" id="KW-1185">Reference proteome</keyword>
<accession>L0IAM0</accession>
<dbReference type="STRING" id="797302.Halru_2051"/>
<dbReference type="EMBL" id="CP003050">
    <property type="protein sequence ID" value="AGB16645.1"/>
    <property type="molecule type" value="Genomic_DNA"/>
</dbReference>
<proteinExistence type="predicted"/>